<reference evidence="8" key="1">
    <citation type="journal article" date="2019" name="Int. J. Syst. Evol. Microbiol.">
        <title>The Global Catalogue of Microorganisms (GCM) 10K type strain sequencing project: providing services to taxonomists for standard genome sequencing and annotation.</title>
        <authorList>
            <consortium name="The Broad Institute Genomics Platform"/>
            <consortium name="The Broad Institute Genome Sequencing Center for Infectious Disease"/>
            <person name="Wu L."/>
            <person name="Ma J."/>
        </authorList>
    </citation>
    <scope>NUCLEOTIDE SEQUENCE [LARGE SCALE GENOMIC DNA]</scope>
    <source>
        <strain evidence="8">CCUG 55131</strain>
    </source>
</reference>
<evidence type="ECO:0000256" key="1">
    <source>
        <dbReference type="ARBA" id="ARBA00004651"/>
    </source>
</evidence>
<evidence type="ECO:0000256" key="6">
    <source>
        <dbReference type="SAM" id="Phobius"/>
    </source>
</evidence>
<keyword evidence="3 6" id="KW-0812">Transmembrane</keyword>
<gene>
    <name evidence="7" type="ORF">ACFSM0_15640</name>
</gene>
<sequence>MMFLKGLAIGVAIAAPVGPIGVLCIQRTLARGFLAGLAGGLGTALADFTFATAAATGFAVFREIVAQIALPLGLMGGAFLIYLAVTGWPRGTTATPRAAAAPEARGLWRTTLVTYGLTITNPPTILLFAAIFAGLGLAEGSAPLATAALVAGVFLGSMAWWAFLSGLVAALHHRLPPAFALWTARVSSLTMAGFGLWAFATALR</sequence>
<evidence type="ECO:0000313" key="8">
    <source>
        <dbReference type="Proteomes" id="UP001597413"/>
    </source>
</evidence>
<evidence type="ECO:0000313" key="7">
    <source>
        <dbReference type="EMBL" id="MFD2175527.1"/>
    </source>
</evidence>
<evidence type="ECO:0000256" key="5">
    <source>
        <dbReference type="ARBA" id="ARBA00023136"/>
    </source>
</evidence>
<proteinExistence type="predicted"/>
<keyword evidence="8" id="KW-1185">Reference proteome</keyword>
<dbReference type="PANTHER" id="PTHR30086">
    <property type="entry name" value="ARGININE EXPORTER PROTEIN ARGO"/>
    <property type="match status" value="1"/>
</dbReference>
<feature type="transmembrane region" description="Helical" evidence="6">
    <location>
        <begin position="34"/>
        <end position="61"/>
    </location>
</feature>
<comment type="subcellular location">
    <subcellularLocation>
        <location evidence="1">Cell membrane</location>
        <topology evidence="1">Multi-pass membrane protein</topology>
    </subcellularLocation>
</comment>
<feature type="transmembrane region" description="Helical" evidence="6">
    <location>
        <begin position="112"/>
        <end position="135"/>
    </location>
</feature>
<name>A0ABW5AB32_9RHOB</name>
<dbReference type="Proteomes" id="UP001597413">
    <property type="component" value="Unassembled WGS sequence"/>
</dbReference>
<feature type="transmembrane region" description="Helical" evidence="6">
    <location>
        <begin position="182"/>
        <end position="203"/>
    </location>
</feature>
<dbReference type="PANTHER" id="PTHR30086:SF20">
    <property type="entry name" value="ARGININE EXPORTER PROTEIN ARGO-RELATED"/>
    <property type="match status" value="1"/>
</dbReference>
<keyword evidence="5 6" id="KW-0472">Membrane</keyword>
<accession>A0ABW5AB32</accession>
<organism evidence="7 8">
    <name type="scientific">Rhodobacter lacus</name>
    <dbReference type="NCBI Taxonomy" id="1641972"/>
    <lineage>
        <taxon>Bacteria</taxon>
        <taxon>Pseudomonadati</taxon>
        <taxon>Pseudomonadota</taxon>
        <taxon>Alphaproteobacteria</taxon>
        <taxon>Rhodobacterales</taxon>
        <taxon>Rhodobacter group</taxon>
        <taxon>Rhodobacter</taxon>
    </lineage>
</organism>
<dbReference type="InterPro" id="IPR001123">
    <property type="entry name" value="LeuE-type"/>
</dbReference>
<evidence type="ECO:0000256" key="2">
    <source>
        <dbReference type="ARBA" id="ARBA00022475"/>
    </source>
</evidence>
<keyword evidence="2" id="KW-1003">Cell membrane</keyword>
<dbReference type="EMBL" id="JBHUIX010000013">
    <property type="protein sequence ID" value="MFD2175527.1"/>
    <property type="molecule type" value="Genomic_DNA"/>
</dbReference>
<feature type="transmembrane region" description="Helical" evidence="6">
    <location>
        <begin position="147"/>
        <end position="170"/>
    </location>
</feature>
<dbReference type="Pfam" id="PF01810">
    <property type="entry name" value="LysE"/>
    <property type="match status" value="1"/>
</dbReference>
<feature type="transmembrane region" description="Helical" evidence="6">
    <location>
        <begin position="68"/>
        <end position="88"/>
    </location>
</feature>
<protein>
    <submittedName>
        <fullName evidence="7">LysE family translocator</fullName>
    </submittedName>
</protein>
<comment type="caution">
    <text evidence="7">The sequence shown here is derived from an EMBL/GenBank/DDBJ whole genome shotgun (WGS) entry which is preliminary data.</text>
</comment>
<evidence type="ECO:0000256" key="4">
    <source>
        <dbReference type="ARBA" id="ARBA00022989"/>
    </source>
</evidence>
<keyword evidence="4 6" id="KW-1133">Transmembrane helix</keyword>
<evidence type="ECO:0000256" key="3">
    <source>
        <dbReference type="ARBA" id="ARBA00022692"/>
    </source>
</evidence>